<dbReference type="Gene3D" id="1.10.472.50">
    <property type="entry name" value="HD-domain/PDEase-like"/>
    <property type="match status" value="1"/>
</dbReference>
<evidence type="ECO:0000313" key="3">
    <source>
        <dbReference type="Proteomes" id="UP000239899"/>
    </source>
</evidence>
<feature type="region of interest" description="Disordered" evidence="1">
    <location>
        <begin position="131"/>
        <end position="169"/>
    </location>
</feature>
<dbReference type="Proteomes" id="UP000239899">
    <property type="component" value="Unassembled WGS sequence"/>
</dbReference>
<feature type="compositionally biased region" description="Low complexity" evidence="1">
    <location>
        <begin position="131"/>
        <end position="157"/>
    </location>
</feature>
<reference evidence="2 3" key="1">
    <citation type="journal article" date="2018" name="Plant J.">
        <title>Genome sequences of Chlorella sorokiniana UTEX 1602 and Micractinium conductrix SAG 241.80: implications to maltose excretion by a green alga.</title>
        <authorList>
            <person name="Arriola M.B."/>
            <person name="Velmurugan N."/>
            <person name="Zhang Y."/>
            <person name="Plunkett M.H."/>
            <person name="Hondzo H."/>
            <person name="Barney B.M."/>
        </authorList>
    </citation>
    <scope>NUCLEOTIDE SEQUENCE [LARGE SCALE GENOMIC DNA]</scope>
    <source>
        <strain evidence="3">UTEX 1602</strain>
    </source>
</reference>
<dbReference type="PANTHER" id="PTHR33594">
    <property type="entry name" value="SUPERFAMILY HYDROLASE, PUTATIVE (AFU_ORTHOLOGUE AFUA_1G03035)-RELATED"/>
    <property type="match status" value="1"/>
</dbReference>
<proteinExistence type="predicted"/>
<sequence length="680" mass="74931">MTVALGAAPAETHAARVQQTCAWVKQQIAAHDSSHDWFHIERVTNAARSLAAAEGLTEGEAQLAELAALLHESMDHKYSADPAADRQALLAFLAGELQLSAEQQEVILYAIEQSGFKEELARQQAQQAQQTQQAQLGVPAADAGQHQQQGAAAGQPQNSDSTGQQAQQTQQAQQRVLAVLQDADRLDAIGAIGIARCLTFGGRFNRVLHDPAVPPRLELTKEQYANKAAAAQQTTINHFHEKLLKLKGLMRTAAGRRLAEERHTFMEQFLERFTPGVLLFQNDKPNSTELADSPAWNDWYVKSGGCANEDIAKYYPQDVPACRACHAAMTRRACLAIQAANEYNALSMSCTWRGPQQKADSRTTRPGGRQPQPKAMEVLWSVGINEPSGFLHTLANDTCSVTAEFETDRQSASRFQARLNWQMLGPAKTPDGNTPAGLNRDVSCMLYGNKRKCSYTINRPAFSKYLWLNNQFTTRDQAVIANLASIPYDCFYAKNCTTAFSFKYNMRLTEHPCKPGTAPRFAAVSQGSLLTSNYATALLPGKEGLSGDSFSIGYFPLVGAKAARWNLSWGRSPTLSPIIALLNTTNLWAKACTADSKDPAVYVCDFHKLRPWAIGNRWCTKRTCADQILEMPQLNDHAIMFVPYANYVFNSSNNREAVNPAQTPPVELFYNEYKGAGMVF</sequence>
<keyword evidence="3" id="KW-1185">Reference proteome</keyword>
<comment type="caution">
    <text evidence="2">The sequence shown here is derived from an EMBL/GenBank/DDBJ whole genome shotgun (WGS) entry which is preliminary data.</text>
</comment>
<dbReference type="Gene3D" id="1.20.58.1910">
    <property type="match status" value="1"/>
</dbReference>
<dbReference type="PANTHER" id="PTHR33594:SF1">
    <property type="entry name" value="HD_PDEASE DOMAIN-CONTAINING PROTEIN"/>
    <property type="match status" value="1"/>
</dbReference>
<name>A0A2P6U0T5_CHLSO</name>
<gene>
    <name evidence="2" type="ORF">C2E21_1958</name>
</gene>
<evidence type="ECO:0000313" key="2">
    <source>
        <dbReference type="EMBL" id="PRW59927.1"/>
    </source>
</evidence>
<dbReference type="OrthoDB" id="16547at2759"/>
<dbReference type="SUPFAM" id="SSF109604">
    <property type="entry name" value="HD-domain/PDEase-like"/>
    <property type="match status" value="1"/>
</dbReference>
<protein>
    <submittedName>
        <fullName evidence="2">HD repeat domain-containing isoform A</fullName>
    </submittedName>
</protein>
<organism evidence="2 3">
    <name type="scientific">Chlorella sorokiniana</name>
    <name type="common">Freshwater green alga</name>
    <dbReference type="NCBI Taxonomy" id="3076"/>
    <lineage>
        <taxon>Eukaryota</taxon>
        <taxon>Viridiplantae</taxon>
        <taxon>Chlorophyta</taxon>
        <taxon>core chlorophytes</taxon>
        <taxon>Trebouxiophyceae</taxon>
        <taxon>Chlorellales</taxon>
        <taxon>Chlorellaceae</taxon>
        <taxon>Chlorella clade</taxon>
        <taxon>Chlorella</taxon>
    </lineage>
</organism>
<dbReference type="STRING" id="3076.A0A2P6U0T5"/>
<accession>A0A2P6U0T5</accession>
<evidence type="ECO:0000256" key="1">
    <source>
        <dbReference type="SAM" id="MobiDB-lite"/>
    </source>
</evidence>
<dbReference type="EMBL" id="LHPG02000003">
    <property type="protein sequence ID" value="PRW59927.1"/>
    <property type="molecule type" value="Genomic_DNA"/>
</dbReference>
<dbReference type="AlphaFoldDB" id="A0A2P6U0T5"/>